<keyword evidence="4 9" id="KW-0808">Transferase</keyword>
<organism evidence="9 10">
    <name type="scientific">Sulfuriroseicoccus oceanibius</name>
    <dbReference type="NCBI Taxonomy" id="2707525"/>
    <lineage>
        <taxon>Bacteria</taxon>
        <taxon>Pseudomonadati</taxon>
        <taxon>Verrucomicrobiota</taxon>
        <taxon>Verrucomicrobiia</taxon>
        <taxon>Verrucomicrobiales</taxon>
        <taxon>Verrucomicrobiaceae</taxon>
        <taxon>Sulfuriroseicoccus</taxon>
    </lineage>
</organism>
<evidence type="ECO:0000256" key="4">
    <source>
        <dbReference type="ARBA" id="ARBA00022679"/>
    </source>
</evidence>
<dbReference type="GO" id="GO:0009103">
    <property type="term" value="P:lipopolysaccharide biosynthetic process"/>
    <property type="evidence" value="ECO:0007669"/>
    <property type="project" value="UniProtKB-ARBA"/>
</dbReference>
<feature type="domain" description="Glycosyltransferase RgtA/B/C/D-like" evidence="8">
    <location>
        <begin position="194"/>
        <end position="306"/>
    </location>
</feature>
<keyword evidence="7" id="KW-0472">Membrane</keyword>
<reference evidence="9 10" key="1">
    <citation type="submission" date="2020-12" db="EMBL/GenBank/DDBJ databases">
        <title>Sulforoseuscoccus oceanibium gen. nov., sp. nov., a representative of the phylum Verrucomicrobia with special cytoplasmic membrane, and proposal of Sulforoseuscoccusaceae fam. nov.</title>
        <authorList>
            <person name="Xi F."/>
        </authorList>
    </citation>
    <scope>NUCLEOTIDE SEQUENCE [LARGE SCALE GENOMIC DNA]</scope>
    <source>
        <strain evidence="9 10">T37</strain>
    </source>
</reference>
<dbReference type="EMBL" id="CP066776">
    <property type="protein sequence ID" value="QQL43950.1"/>
    <property type="molecule type" value="Genomic_DNA"/>
</dbReference>
<dbReference type="GO" id="GO:0005886">
    <property type="term" value="C:plasma membrane"/>
    <property type="evidence" value="ECO:0007669"/>
    <property type="project" value="UniProtKB-SubCell"/>
</dbReference>
<evidence type="ECO:0000256" key="2">
    <source>
        <dbReference type="ARBA" id="ARBA00022475"/>
    </source>
</evidence>
<evidence type="ECO:0000259" key="8">
    <source>
        <dbReference type="Pfam" id="PF13231"/>
    </source>
</evidence>
<dbReference type="GO" id="GO:0016763">
    <property type="term" value="F:pentosyltransferase activity"/>
    <property type="evidence" value="ECO:0007669"/>
    <property type="project" value="TreeGrafter"/>
</dbReference>
<dbReference type="KEGG" id="soa:G3M56_008585"/>
<dbReference type="RefSeq" id="WP_164363528.1">
    <property type="nucleotide sequence ID" value="NZ_CP066776.1"/>
</dbReference>
<evidence type="ECO:0000313" key="9">
    <source>
        <dbReference type="EMBL" id="QQL43950.1"/>
    </source>
</evidence>
<keyword evidence="2" id="KW-1003">Cell membrane</keyword>
<keyword evidence="3" id="KW-0328">Glycosyltransferase</keyword>
<proteinExistence type="predicted"/>
<name>A0A6B3L9Q9_9BACT</name>
<evidence type="ECO:0000313" key="10">
    <source>
        <dbReference type="Proteomes" id="UP000475117"/>
    </source>
</evidence>
<keyword evidence="10" id="KW-1185">Reference proteome</keyword>
<dbReference type="PANTHER" id="PTHR33908">
    <property type="entry name" value="MANNOSYLTRANSFERASE YKCB-RELATED"/>
    <property type="match status" value="1"/>
</dbReference>
<evidence type="ECO:0000256" key="6">
    <source>
        <dbReference type="ARBA" id="ARBA00022989"/>
    </source>
</evidence>
<evidence type="ECO:0000256" key="7">
    <source>
        <dbReference type="ARBA" id="ARBA00023136"/>
    </source>
</evidence>
<keyword evidence="5" id="KW-0812">Transmembrane</keyword>
<dbReference type="PANTHER" id="PTHR33908:SF3">
    <property type="entry name" value="UNDECAPRENYL PHOSPHATE-ALPHA-4-AMINO-4-DEOXY-L-ARABINOSE ARABINOSYL TRANSFERASE"/>
    <property type="match status" value="1"/>
</dbReference>
<gene>
    <name evidence="9" type="ORF">G3M56_008585</name>
</gene>
<evidence type="ECO:0000256" key="3">
    <source>
        <dbReference type="ARBA" id="ARBA00022676"/>
    </source>
</evidence>
<protein>
    <submittedName>
        <fullName evidence="9">Glycosyltransferase family 39 protein</fullName>
    </submittedName>
</protein>
<dbReference type="GO" id="GO:0010041">
    <property type="term" value="P:response to iron(III) ion"/>
    <property type="evidence" value="ECO:0007669"/>
    <property type="project" value="TreeGrafter"/>
</dbReference>
<keyword evidence="6" id="KW-1133">Transmembrane helix</keyword>
<dbReference type="InterPro" id="IPR050297">
    <property type="entry name" value="LipidA_mod_glycosyltrf_83"/>
</dbReference>
<dbReference type="InterPro" id="IPR038731">
    <property type="entry name" value="RgtA/B/C-like"/>
</dbReference>
<dbReference type="Proteomes" id="UP000475117">
    <property type="component" value="Chromosome"/>
</dbReference>
<evidence type="ECO:0000256" key="1">
    <source>
        <dbReference type="ARBA" id="ARBA00004651"/>
    </source>
</evidence>
<accession>A0A6B3L9Q9</accession>
<sequence>MALLLLMVGCVVFAQSTGSDWREAWSVGIEKVEAGSRSKVKAAEIAQTCAFWGAVISAVLSGVLLVTRRWWCGADAPEGFGALAEEEDPARRGLERAVFWGMLVTAVAVGLLLRLPRMELSFYNDEAHTYTRLVAGEWKKAPIGEQGAKFDAPRWGETAFSNKTGNNSFLYSILARAAFDQWKASTGAADGEVCEWIVRLPVLIAGMLTIVVVGLGARRVAGPWAGVAAMWLLTLHPWHLRFSTEARSYGLVMLFVALGVWLLAGAWQTNRWRWWLPYGLVQFLIVYSYPGAAFLVLFANVVLAVLLAVRAFTKCCGGAGVTALVRLTVSALFAAIPALFVMGAPVVNTLEALENSKSLAGSVPDTWWADVLASLAGGFGWHNATPGSPLSLSVEHALENGAWLQLLAPIIFAVLVLLGLIAGLVRNQTRPLVLVCFAGVVSIGALYLNSVNSGNVLMVWYVVPVLPLLAVMGGLGVAMLTSRVARGPMVTAAPAMILGLVVVWGICLARPISIYRFNGKADPRQVVRDARGGDFPEYSERPITFTLWFDGDFYDPHLRKFVSSDEESLAMLDAAIEEAHEERRPLYVYVAQTGNATASHPKVMERLTMSGEFTRGTYRYSFESAVFENYSFKLRAKP</sequence>
<comment type="subcellular location">
    <subcellularLocation>
        <location evidence="1">Cell membrane</location>
        <topology evidence="1">Multi-pass membrane protein</topology>
    </subcellularLocation>
</comment>
<dbReference type="AlphaFoldDB" id="A0A6B3L9Q9"/>
<dbReference type="Pfam" id="PF13231">
    <property type="entry name" value="PMT_2"/>
    <property type="match status" value="1"/>
</dbReference>
<evidence type="ECO:0000256" key="5">
    <source>
        <dbReference type="ARBA" id="ARBA00022692"/>
    </source>
</evidence>